<feature type="region of interest" description="Disordered" evidence="5">
    <location>
        <begin position="1"/>
        <end position="21"/>
    </location>
</feature>
<evidence type="ECO:0000256" key="2">
    <source>
        <dbReference type="ARBA" id="ARBA00023015"/>
    </source>
</evidence>
<keyword evidence="4" id="KW-0539">Nucleus</keyword>
<feature type="compositionally biased region" description="Low complexity" evidence="5">
    <location>
        <begin position="1005"/>
        <end position="1025"/>
    </location>
</feature>
<evidence type="ECO:0000259" key="7">
    <source>
        <dbReference type="Pfam" id="PF15288"/>
    </source>
</evidence>
<proteinExistence type="predicted"/>
<organism evidence="8 9">
    <name type="scientific">Kluyveromyces marxianus</name>
    <name type="common">Yeast</name>
    <name type="synonym">Candida kefyr</name>
    <dbReference type="NCBI Taxonomy" id="4911"/>
    <lineage>
        <taxon>Eukaryota</taxon>
        <taxon>Fungi</taxon>
        <taxon>Dikarya</taxon>
        <taxon>Ascomycota</taxon>
        <taxon>Saccharomycotina</taxon>
        <taxon>Saccharomycetes</taxon>
        <taxon>Saccharomycetales</taxon>
        <taxon>Saccharomycetaceae</taxon>
        <taxon>Kluyveromyces</taxon>
    </lineage>
</organism>
<evidence type="ECO:0000256" key="5">
    <source>
        <dbReference type="SAM" id="MobiDB-lite"/>
    </source>
</evidence>
<accession>A0ABX6ENC0</accession>
<evidence type="ECO:0000256" key="4">
    <source>
        <dbReference type="ARBA" id="ARBA00023242"/>
    </source>
</evidence>
<dbReference type="PANTHER" id="PTHR13900">
    <property type="entry name" value="TRANSCRIPTION INITIATION FACTOR TFIID"/>
    <property type="match status" value="1"/>
</dbReference>
<sequence length="1055" mass="120295">MPRGAGSSGGKKQAKAKKDLSHEDEAYNALFSGEFGALEIANYTSAGGKQDETEHLPNAIDFEDEDELADEELPEEEEPSNRNGAGSHVVEGSFQRSLSGEDEYMTLIGHGDVIQDDGEPVFDVQGNNALFMESTYQSFGPEQHQFNEYDEQHRIQMEEQRRREEEENAKEEELLFQSYFPELKPGRVLRMTKIAPKPLAHYQWQRELYLRNRVLKPLIPLKIQFQVQKDTRKLFKTRTKSSKPWQGSLTELTERPRRNVVKVSLDEIYPEDSVDSKRDYHDEVIPEDLLIVADEWDYEKIVDDRDTADAKGDNSSDGDKKSVVTVENTLEETGKDWEWNEDDIINGKMITKEPPIDMNDEQLLILPNDSQDSAIETTSKVSKKPLIPYNEKSLLAKFNISNDETYKILKKNYQTKIRSTISNLNIEHSQPATRLQSPFYKVFLPKEQLRHFHRNHFGKRIRPGTNIVFSKIKTRKRKKDRGKDVHEIFQHSADLTVGDSAQVFLMEFSEQQPIALSKFGMANKLINYYRKTDENDTSRPKLPVGETHVLGVQDKSPFWNFGFVSPGNIVPTLYNNMIRAPVFKHEVSKTDFLLVKSTGNGSGNRFYLRQINHLFTVGQTFPVVEVPGPNSRKVTAMGKNRLRMVVYRILNKSPEHRLLVKQVARHFPEQNDMQNRQRLKEFMKYQREGDDQGFWKLKEGEVLLDNENVKKMITPEDVSLVESMYYGQQFQEDIDFYNFEEKAKELEENLIFWNATKNFLNATQMRAMIQIHGAGDPTGCGEGFSFLKTSMKGGFVKSGSKDQPHIAGGHSYNVAQQQKAYEEEISRTWYHQAKSLSIQNPFEEMDDPDIVNESNKNVPSTRPDEKVLRIVRKKRDSNGIIQRQTVIIRDPRVIQGYLRAYEKRREEAERNLGLEELINDNINIVGGENEEERQLKQKKLLEEQLAKLEKSKERRQARKAAREKTKDGKVTKAKNTTRRCATCGAIGHIRTNKSCPMYNGGVAANAAAAAQSGSTSSLEASSTTPGPGPSSGPGSGPDPASSMPASLPIKNDPEL</sequence>
<name>A0ABX6ENC0_KLUMA</name>
<feature type="domain" description="Transcription initiation factor TFIID subunit 1 histone acetyltransferase" evidence="6">
    <location>
        <begin position="398"/>
        <end position="836"/>
    </location>
</feature>
<gene>
    <name evidence="8" type="primary">TAF1</name>
    <name evidence="8" type="ORF">FIM1_343</name>
</gene>
<feature type="region of interest" description="Disordered" evidence="5">
    <location>
        <begin position="950"/>
        <end position="974"/>
    </location>
</feature>
<dbReference type="EMBL" id="CP015054">
    <property type="protein sequence ID" value="QGN13700.1"/>
    <property type="molecule type" value="Genomic_DNA"/>
</dbReference>
<comment type="subcellular location">
    <subcellularLocation>
        <location evidence="1">Nucleus</location>
    </subcellularLocation>
</comment>
<dbReference type="Pfam" id="PF12157">
    <property type="entry name" value="DUF3591"/>
    <property type="match status" value="1"/>
</dbReference>
<dbReference type="InterPro" id="IPR041670">
    <property type="entry name" value="Znf-CCHC_6"/>
</dbReference>
<protein>
    <submittedName>
        <fullName evidence="8">Transcription initiation factor TFIID subunit 1</fullName>
    </submittedName>
</protein>
<dbReference type="InterPro" id="IPR040240">
    <property type="entry name" value="TAF1"/>
</dbReference>
<dbReference type="InterPro" id="IPR022591">
    <property type="entry name" value="TAF1_HAT_dom"/>
</dbReference>
<evidence type="ECO:0000256" key="3">
    <source>
        <dbReference type="ARBA" id="ARBA00023163"/>
    </source>
</evidence>
<feature type="compositionally biased region" description="Basic and acidic residues" evidence="5">
    <location>
        <begin position="950"/>
        <end position="970"/>
    </location>
</feature>
<evidence type="ECO:0000259" key="6">
    <source>
        <dbReference type="Pfam" id="PF12157"/>
    </source>
</evidence>
<reference evidence="8 9" key="2">
    <citation type="submission" date="2019-11" db="EMBL/GenBank/DDBJ databases">
        <authorList>
            <person name="Lu H."/>
        </authorList>
    </citation>
    <scope>NUCLEOTIDE SEQUENCE [LARGE SCALE GENOMIC DNA]</scope>
    <source>
        <strain evidence="8 9">FIM1</strain>
    </source>
</reference>
<dbReference type="Proteomes" id="UP000422736">
    <property type="component" value="Chromosome 1"/>
</dbReference>
<feature type="region of interest" description="Disordered" evidence="5">
    <location>
        <begin position="1005"/>
        <end position="1055"/>
    </location>
</feature>
<dbReference type="PANTHER" id="PTHR13900:SF0">
    <property type="entry name" value="TRANSCRIPTION INITIATION FACTOR TFIID SUBUNIT 1"/>
    <property type="match status" value="1"/>
</dbReference>
<feature type="domain" description="Zinc knuckle" evidence="7">
    <location>
        <begin position="978"/>
        <end position="1002"/>
    </location>
</feature>
<evidence type="ECO:0000256" key="1">
    <source>
        <dbReference type="ARBA" id="ARBA00004123"/>
    </source>
</evidence>
<dbReference type="Pfam" id="PF15288">
    <property type="entry name" value="zf-CCHC_6"/>
    <property type="match status" value="1"/>
</dbReference>
<feature type="compositionally biased region" description="Acidic residues" evidence="5">
    <location>
        <begin position="61"/>
        <end position="78"/>
    </location>
</feature>
<feature type="compositionally biased region" description="Low complexity" evidence="5">
    <location>
        <begin position="1037"/>
        <end position="1046"/>
    </location>
</feature>
<reference evidence="8 9" key="1">
    <citation type="submission" date="2016-03" db="EMBL/GenBank/DDBJ databases">
        <title>How can Kluyveromyces marxianus grow so fast - potential evolutionary course in Saccharomyces Complex revealed by comparative genomics.</title>
        <authorList>
            <person name="Mo W."/>
            <person name="Lu W."/>
            <person name="Yang X."/>
            <person name="Qi J."/>
            <person name="Lv H."/>
        </authorList>
    </citation>
    <scope>NUCLEOTIDE SEQUENCE [LARGE SCALE GENOMIC DNA]</scope>
    <source>
        <strain evidence="8 9">FIM1</strain>
    </source>
</reference>
<evidence type="ECO:0000313" key="9">
    <source>
        <dbReference type="Proteomes" id="UP000422736"/>
    </source>
</evidence>
<keyword evidence="2" id="KW-0805">Transcription regulation</keyword>
<keyword evidence="9" id="KW-1185">Reference proteome</keyword>
<feature type="region of interest" description="Disordered" evidence="5">
    <location>
        <begin position="46"/>
        <end position="90"/>
    </location>
</feature>
<evidence type="ECO:0000313" key="8">
    <source>
        <dbReference type="EMBL" id="QGN13700.1"/>
    </source>
</evidence>
<keyword evidence="3" id="KW-0804">Transcription</keyword>